<gene>
    <name evidence="5" type="ORF">FALBO_12446</name>
</gene>
<dbReference type="SUPFAM" id="SSF52821">
    <property type="entry name" value="Rhodanese/Cell cycle control phosphatase"/>
    <property type="match status" value="1"/>
</dbReference>
<feature type="domain" description="USP" evidence="4">
    <location>
        <begin position="684"/>
        <end position="1058"/>
    </location>
</feature>
<feature type="region of interest" description="Disordered" evidence="2">
    <location>
        <begin position="591"/>
        <end position="659"/>
    </location>
</feature>
<reference evidence="5 6" key="1">
    <citation type="submission" date="2020-01" db="EMBL/GenBank/DDBJ databases">
        <title>Identification and distribution of gene clusters putatively required for synthesis of sphingolipid metabolism inhibitors in phylogenetically diverse species of the filamentous fungus Fusarium.</title>
        <authorList>
            <person name="Kim H.-S."/>
            <person name="Busman M."/>
            <person name="Brown D.W."/>
            <person name="Divon H."/>
            <person name="Uhlig S."/>
            <person name="Proctor R.H."/>
        </authorList>
    </citation>
    <scope>NUCLEOTIDE SEQUENCE [LARGE SCALE GENOMIC DNA]</scope>
    <source>
        <strain evidence="5 6">NRRL 20459</strain>
    </source>
</reference>
<dbReference type="InterPro" id="IPR001763">
    <property type="entry name" value="Rhodanese-like_dom"/>
</dbReference>
<protein>
    <submittedName>
        <fullName evidence="5">Ubiquitin carboxyl-terminal hydrolase</fullName>
    </submittedName>
</protein>
<dbReference type="SMART" id="SM00450">
    <property type="entry name" value="RHOD"/>
    <property type="match status" value="1"/>
</dbReference>
<feature type="region of interest" description="Disordered" evidence="2">
    <location>
        <begin position="1"/>
        <end position="48"/>
    </location>
</feature>
<dbReference type="GO" id="GO:0004843">
    <property type="term" value="F:cysteine-type deubiquitinase activity"/>
    <property type="evidence" value="ECO:0007669"/>
    <property type="project" value="InterPro"/>
</dbReference>
<dbReference type="Gene3D" id="3.40.250.10">
    <property type="entry name" value="Rhodanese-like domain"/>
    <property type="match status" value="1"/>
</dbReference>
<dbReference type="Proteomes" id="UP000554235">
    <property type="component" value="Unassembled WGS sequence"/>
</dbReference>
<evidence type="ECO:0000313" key="5">
    <source>
        <dbReference type="EMBL" id="KAF4460766.1"/>
    </source>
</evidence>
<feature type="compositionally biased region" description="Polar residues" evidence="2">
    <location>
        <begin position="326"/>
        <end position="352"/>
    </location>
</feature>
<evidence type="ECO:0000259" key="3">
    <source>
        <dbReference type="PROSITE" id="PS50206"/>
    </source>
</evidence>
<comment type="caution">
    <text evidence="5">The sequence shown here is derived from an EMBL/GenBank/DDBJ whole genome shotgun (WGS) entry which is preliminary data.</text>
</comment>
<name>A0A8H4L2D7_9HYPO</name>
<evidence type="ECO:0000256" key="1">
    <source>
        <dbReference type="ARBA" id="ARBA00009085"/>
    </source>
</evidence>
<dbReference type="EMBL" id="JAADYS010001864">
    <property type="protein sequence ID" value="KAF4460766.1"/>
    <property type="molecule type" value="Genomic_DNA"/>
</dbReference>
<feature type="compositionally biased region" description="Polar residues" evidence="2">
    <location>
        <begin position="186"/>
        <end position="201"/>
    </location>
</feature>
<dbReference type="InterPro" id="IPR028889">
    <property type="entry name" value="USP"/>
</dbReference>
<keyword evidence="6" id="KW-1185">Reference proteome</keyword>
<dbReference type="PANTHER" id="PTHR21646">
    <property type="entry name" value="UBIQUITIN CARBOXYL-TERMINAL HYDROLASE"/>
    <property type="match status" value="1"/>
</dbReference>
<dbReference type="Pfam" id="PF00581">
    <property type="entry name" value="Rhodanese"/>
    <property type="match status" value="1"/>
</dbReference>
<feature type="region of interest" description="Disordered" evidence="2">
    <location>
        <begin position="516"/>
        <end position="536"/>
    </location>
</feature>
<dbReference type="OrthoDB" id="292964at2759"/>
<evidence type="ECO:0000256" key="2">
    <source>
        <dbReference type="SAM" id="MobiDB-lite"/>
    </source>
</evidence>
<feature type="compositionally biased region" description="Polar residues" evidence="2">
    <location>
        <begin position="163"/>
        <end position="173"/>
    </location>
</feature>
<organism evidence="5 6">
    <name type="scientific">Fusarium albosuccineum</name>
    <dbReference type="NCBI Taxonomy" id="1237068"/>
    <lineage>
        <taxon>Eukaryota</taxon>
        <taxon>Fungi</taxon>
        <taxon>Dikarya</taxon>
        <taxon>Ascomycota</taxon>
        <taxon>Pezizomycotina</taxon>
        <taxon>Sordariomycetes</taxon>
        <taxon>Hypocreomycetidae</taxon>
        <taxon>Hypocreales</taxon>
        <taxon>Nectriaceae</taxon>
        <taxon>Fusarium</taxon>
        <taxon>Fusarium decemcellulare species complex</taxon>
    </lineage>
</organism>
<dbReference type="PROSITE" id="PS50206">
    <property type="entry name" value="RHODANESE_3"/>
    <property type="match status" value="1"/>
</dbReference>
<feature type="compositionally biased region" description="Pro residues" evidence="2">
    <location>
        <begin position="623"/>
        <end position="634"/>
    </location>
</feature>
<comment type="similarity">
    <text evidence="1">Belongs to the peptidase C19 family.</text>
</comment>
<dbReference type="PROSITE" id="PS50235">
    <property type="entry name" value="USP_3"/>
    <property type="match status" value="1"/>
</dbReference>
<dbReference type="SUPFAM" id="SSF54001">
    <property type="entry name" value="Cysteine proteinases"/>
    <property type="match status" value="1"/>
</dbReference>
<dbReference type="Gene3D" id="1.20.58.80">
    <property type="entry name" value="Phosphotransferase system, lactose/cellobiose-type IIA subunit"/>
    <property type="match status" value="1"/>
</dbReference>
<keyword evidence="5" id="KW-0378">Hydrolase</keyword>
<dbReference type="Pfam" id="PF00443">
    <property type="entry name" value="UCH"/>
    <property type="match status" value="1"/>
</dbReference>
<accession>A0A8H4L2D7</accession>
<dbReference type="InterPro" id="IPR001394">
    <property type="entry name" value="Peptidase_C19_UCH"/>
</dbReference>
<dbReference type="CDD" id="cd02674">
    <property type="entry name" value="Peptidase_C19R"/>
    <property type="match status" value="1"/>
</dbReference>
<dbReference type="InterPro" id="IPR050185">
    <property type="entry name" value="Ub_carboxyl-term_hydrolase"/>
</dbReference>
<dbReference type="Gene3D" id="3.90.70.10">
    <property type="entry name" value="Cysteine proteinases"/>
    <property type="match status" value="1"/>
</dbReference>
<feature type="region of interest" description="Disordered" evidence="2">
    <location>
        <begin position="150"/>
        <end position="228"/>
    </location>
</feature>
<dbReference type="PANTHER" id="PTHR21646:SF46">
    <property type="entry name" value="UBIQUITIN CARBOXYL-TERMINAL HYDROLASE"/>
    <property type="match status" value="1"/>
</dbReference>
<dbReference type="InterPro" id="IPR036873">
    <property type="entry name" value="Rhodanese-like_dom_sf"/>
</dbReference>
<feature type="compositionally biased region" description="Polar residues" evidence="2">
    <location>
        <begin position="8"/>
        <end position="20"/>
    </location>
</feature>
<dbReference type="InterPro" id="IPR038765">
    <property type="entry name" value="Papain-like_cys_pep_sf"/>
</dbReference>
<evidence type="ECO:0000259" key="4">
    <source>
        <dbReference type="PROSITE" id="PS50235"/>
    </source>
</evidence>
<proteinExistence type="inferred from homology"/>
<feature type="domain" description="Rhodanese" evidence="3">
    <location>
        <begin position="387"/>
        <end position="515"/>
    </location>
</feature>
<evidence type="ECO:0000313" key="6">
    <source>
        <dbReference type="Proteomes" id="UP000554235"/>
    </source>
</evidence>
<sequence>MASLGHSRASSVASAATHSMASPGAFGHPSGPSGRREGDPPSASSIPHIDDILAAPRNIDETQPIRKLLESAEASLRQAEMAREFRRPAIALQEYIRASVIAIQTIRNHRDYTFLKNDRADLTHAHTALLSKISQQDSVYNKIKQDIIADNKRSGVQPRTARPGSSQGSSRAQSPAKPAVDRAMSPLNQQVNGTSTSSSPARTKPVVQPKPQSLHGNAIKPGSQRGFGVANNAAQDLAARFANLRGPQPSPGQDPRIKTHQIPLPKPMGPRDMPPPRPPKVELDTNVPILPKMPDAIYSPARGSISGEVPRPPSSTPRNMYGRAASSASIPGTPTASSQSQSDYFAPTQSYSNNSIPPVPPGNPTNPIKIPTTEYITPEELYQAMKAKGTILIIDTRVRDDFNEGHIMSSSTICIEPSILLRDNPSADQISESLVLSPNQEQSLFERRDVYDLVVFYDQDSAEIPKHPRSSDDLVIVSLHQALVHFNYMKDLRNPPKILKGGIEAWIDLMGPASLQSNTSAASRPAQISRSRNQTTAIERRRSKYLVKPLKPDEVRAWQETLKNDDMQTASSPSFLRTTEDFLRRFPPVAVEQESMTSPDQPHPQPRPVYGLSHKVDLYTDLPSPPTRPAPALPRPSYSGLSEGGDESELYGNNNAPATARLTRVPTAKAMEQQSTGEATKFYTGLNNPHNWCYANSTLQSLLASPEFGRELANSGWITRYQAPRKEDEKIDHPQLMIRIISNLFHWMSSGKFQVMKAQTLMNYSRHLCDQSRSIEQFGGSQQQDAQEFMSFILTHLHDETNTRRDRKGKVEQPNTSQQSLLQAAAEYWYRHLEFNRSIVDRYWRGLELSTVECLECHTRTYRFSPFEWIPVTVGMGRGMTLEQVLDQHTAGNTLDDFSCDHCRRPTRALQSLSLARLPPLLCVVFRRFHYQQATSDLRKSTAPITWDFNDTDFTRYFLPPADRVSSSGADPTDMAFAGPFRYEAYAVIVHTGSRIDNGHYLAYVRDSSSHDPYAWYCCNDSRVTKVRIGSGDRDDVQEEVFKSGRDRVPYLVFFRRKGMR</sequence>
<feature type="region of interest" description="Disordered" evidence="2">
    <location>
        <begin position="298"/>
        <end position="367"/>
    </location>
</feature>
<dbReference type="GO" id="GO:0016579">
    <property type="term" value="P:protein deubiquitination"/>
    <property type="evidence" value="ECO:0007669"/>
    <property type="project" value="InterPro"/>
</dbReference>
<dbReference type="AlphaFoldDB" id="A0A8H4L2D7"/>